<dbReference type="AlphaFoldDB" id="A0A9W8Y049"/>
<evidence type="ECO:0000313" key="1">
    <source>
        <dbReference type="EMBL" id="KAJ4364430.1"/>
    </source>
</evidence>
<dbReference type="Proteomes" id="UP001140560">
    <property type="component" value="Unassembled WGS sequence"/>
</dbReference>
<name>A0A9W8Y049_9PLEO</name>
<dbReference type="EMBL" id="JAPEUY010000017">
    <property type="protein sequence ID" value="KAJ4364430.1"/>
    <property type="molecule type" value="Genomic_DNA"/>
</dbReference>
<proteinExistence type="predicted"/>
<accession>A0A9W8Y049</accession>
<organism evidence="1 2">
    <name type="scientific">Neocucurbitaria cava</name>
    <dbReference type="NCBI Taxonomy" id="798079"/>
    <lineage>
        <taxon>Eukaryota</taxon>
        <taxon>Fungi</taxon>
        <taxon>Dikarya</taxon>
        <taxon>Ascomycota</taxon>
        <taxon>Pezizomycotina</taxon>
        <taxon>Dothideomycetes</taxon>
        <taxon>Pleosporomycetidae</taxon>
        <taxon>Pleosporales</taxon>
        <taxon>Pleosporineae</taxon>
        <taxon>Cucurbitariaceae</taxon>
        <taxon>Neocucurbitaria</taxon>
    </lineage>
</organism>
<keyword evidence="2" id="KW-1185">Reference proteome</keyword>
<evidence type="ECO:0000313" key="2">
    <source>
        <dbReference type="Proteomes" id="UP001140560"/>
    </source>
</evidence>
<reference evidence="1" key="1">
    <citation type="submission" date="2022-10" db="EMBL/GenBank/DDBJ databases">
        <title>Tapping the CABI collections for fungal endophytes: first genome assemblies for Collariella, Neodidymelliopsis, Ascochyta clinopodiicola, Didymella pomorum, Didymosphaeria variabile, Neocosmospora piperis and Neocucurbitaria cava.</title>
        <authorList>
            <person name="Hill R."/>
        </authorList>
    </citation>
    <scope>NUCLEOTIDE SEQUENCE</scope>
    <source>
        <strain evidence="1">IMI 356814</strain>
    </source>
</reference>
<gene>
    <name evidence="1" type="ORF">N0V83_009024</name>
</gene>
<dbReference type="OrthoDB" id="2997776at2759"/>
<comment type="caution">
    <text evidence="1">The sequence shown here is derived from an EMBL/GenBank/DDBJ whole genome shotgun (WGS) entry which is preliminary data.</text>
</comment>
<protein>
    <submittedName>
        <fullName evidence="1">Uncharacterized protein</fullName>
    </submittedName>
</protein>
<sequence>MPNYTITIGGGGGGNSFLLLVNDTALPGLDININIAERGAEIRFKWREMLHLFFREHARQQMLRQKWHLEATLKMAENNKGEKLLLPSDYHPSPPWCVAAEAQIRKEVRRKRLAEAYQGNEEMSWAIASLKHLEQDAVGAAAAGGHCSKKAVTLDAEIPGAGLGERWFGRSNLVQELFLDEWSCLHRIETKIEHLSGGAR</sequence>